<name>A0A504JED3_9FLAO</name>
<dbReference type="AlphaFoldDB" id="A0A504JED3"/>
<accession>A0A504JED3</accession>
<dbReference type="Proteomes" id="UP000315540">
    <property type="component" value="Unassembled WGS sequence"/>
</dbReference>
<dbReference type="EMBL" id="VFWZ01000002">
    <property type="protein sequence ID" value="TPN87022.1"/>
    <property type="molecule type" value="Genomic_DNA"/>
</dbReference>
<dbReference type="OrthoDB" id="1145224at2"/>
<organism evidence="1 2">
    <name type="scientific">Aquimarina algicola</name>
    <dbReference type="NCBI Taxonomy" id="2589995"/>
    <lineage>
        <taxon>Bacteria</taxon>
        <taxon>Pseudomonadati</taxon>
        <taxon>Bacteroidota</taxon>
        <taxon>Flavobacteriia</taxon>
        <taxon>Flavobacteriales</taxon>
        <taxon>Flavobacteriaceae</taxon>
        <taxon>Aquimarina</taxon>
    </lineage>
</organism>
<evidence type="ECO:0000313" key="2">
    <source>
        <dbReference type="Proteomes" id="UP000315540"/>
    </source>
</evidence>
<gene>
    <name evidence="1" type="ORF">FHK87_05370</name>
</gene>
<protein>
    <submittedName>
        <fullName evidence="1">Uncharacterized protein</fullName>
    </submittedName>
</protein>
<keyword evidence="2" id="KW-1185">Reference proteome</keyword>
<dbReference type="RefSeq" id="WP_140591019.1">
    <property type="nucleotide sequence ID" value="NZ_VFWZ01000002.1"/>
</dbReference>
<comment type="caution">
    <text evidence="1">The sequence shown here is derived from an EMBL/GenBank/DDBJ whole genome shotgun (WGS) entry which is preliminary data.</text>
</comment>
<sequence length="117" mass="14144">MCQNIRIISEIKTGQLAKCDTCQLYHLTFNNLLFQFTIEEFESFRKYLYHLEVDYWEHKHIDSDLSRKIPIPTLQENLFLMFNRKEINDLKKLVFNSNYDASRILKTHEIEYAAYSN</sequence>
<proteinExistence type="predicted"/>
<dbReference type="Pfam" id="PF20391">
    <property type="entry name" value="DUF6686"/>
    <property type="match status" value="1"/>
</dbReference>
<evidence type="ECO:0000313" key="1">
    <source>
        <dbReference type="EMBL" id="TPN87022.1"/>
    </source>
</evidence>
<dbReference type="InterPro" id="IPR046508">
    <property type="entry name" value="DUF6686"/>
</dbReference>
<reference evidence="1 2" key="1">
    <citation type="submission" date="2019-06" db="EMBL/GenBank/DDBJ databases">
        <authorList>
            <person name="Meng X."/>
        </authorList>
    </citation>
    <scope>NUCLEOTIDE SEQUENCE [LARGE SCALE GENOMIC DNA]</scope>
    <source>
        <strain evidence="1 2">M625</strain>
    </source>
</reference>